<dbReference type="Proteomes" id="UP000290289">
    <property type="component" value="Chromosome 12"/>
</dbReference>
<evidence type="ECO:0008006" key="3">
    <source>
        <dbReference type="Google" id="ProtNLM"/>
    </source>
</evidence>
<evidence type="ECO:0000313" key="2">
    <source>
        <dbReference type="Proteomes" id="UP000290289"/>
    </source>
</evidence>
<dbReference type="EMBL" id="RDQH01000338">
    <property type="protein sequence ID" value="RXH80781.1"/>
    <property type="molecule type" value="Genomic_DNA"/>
</dbReference>
<dbReference type="AlphaFoldDB" id="A0A498IGZ0"/>
<reference evidence="1 2" key="1">
    <citation type="submission" date="2018-10" db="EMBL/GenBank/DDBJ databases">
        <title>A high-quality apple genome assembly.</title>
        <authorList>
            <person name="Hu J."/>
        </authorList>
    </citation>
    <scope>NUCLEOTIDE SEQUENCE [LARGE SCALE GENOMIC DNA]</scope>
    <source>
        <strain evidence="2">cv. HFTH1</strain>
        <tissue evidence="1">Young leaf</tissue>
    </source>
</reference>
<name>A0A498IGZ0_MALDO</name>
<sequence length="152" mass="17310">MDLIKIIQCYNSKQQKFKFEDHEPRGITSEDVAQIFGLNNQGVELPNTDKSTKNIKDNFVNTYFADQKITINKSKKKKRKNGEESTTTSGCTSLILYWICLHTNLVEIISGRENMVPAIERWDITKIHKAIRDIPVEQIVIGGSIPCVEPSK</sequence>
<evidence type="ECO:0000313" key="1">
    <source>
        <dbReference type="EMBL" id="RXH80781.1"/>
    </source>
</evidence>
<keyword evidence="2" id="KW-1185">Reference proteome</keyword>
<gene>
    <name evidence="1" type="ORF">DVH24_004695</name>
</gene>
<organism evidence="1 2">
    <name type="scientific">Malus domestica</name>
    <name type="common">Apple</name>
    <name type="synonym">Pyrus malus</name>
    <dbReference type="NCBI Taxonomy" id="3750"/>
    <lineage>
        <taxon>Eukaryota</taxon>
        <taxon>Viridiplantae</taxon>
        <taxon>Streptophyta</taxon>
        <taxon>Embryophyta</taxon>
        <taxon>Tracheophyta</taxon>
        <taxon>Spermatophyta</taxon>
        <taxon>Magnoliopsida</taxon>
        <taxon>eudicotyledons</taxon>
        <taxon>Gunneridae</taxon>
        <taxon>Pentapetalae</taxon>
        <taxon>rosids</taxon>
        <taxon>fabids</taxon>
        <taxon>Rosales</taxon>
        <taxon>Rosaceae</taxon>
        <taxon>Amygdaloideae</taxon>
        <taxon>Maleae</taxon>
        <taxon>Malus</taxon>
    </lineage>
</organism>
<proteinExistence type="predicted"/>
<protein>
    <recommendedName>
        <fullName evidence="3">Aminotransferase-like plant mobile domain-containing protein</fullName>
    </recommendedName>
</protein>
<comment type="caution">
    <text evidence="1">The sequence shown here is derived from an EMBL/GenBank/DDBJ whole genome shotgun (WGS) entry which is preliminary data.</text>
</comment>
<accession>A0A498IGZ0</accession>